<dbReference type="Proteomes" id="UP000027190">
    <property type="component" value="Unassembled WGS sequence"/>
</dbReference>
<name>A0A062UEI5_9PROT</name>
<dbReference type="GO" id="GO:0016787">
    <property type="term" value="F:hydrolase activity"/>
    <property type="evidence" value="ECO:0007669"/>
    <property type="project" value="InterPro"/>
</dbReference>
<proteinExistence type="inferred from homology"/>
<dbReference type="SUPFAM" id="SSF51556">
    <property type="entry name" value="Metallo-dependent hydrolases"/>
    <property type="match status" value="1"/>
</dbReference>
<accession>A0A062UEI5</accession>
<evidence type="ECO:0000313" key="3">
    <source>
        <dbReference type="EMBL" id="KCZ54540.1"/>
    </source>
</evidence>
<dbReference type="InterPro" id="IPR052350">
    <property type="entry name" value="Metallo-dep_Lactonases"/>
</dbReference>
<dbReference type="Gene3D" id="3.20.20.140">
    <property type="entry name" value="Metal-dependent hydrolases"/>
    <property type="match status" value="1"/>
</dbReference>
<dbReference type="Pfam" id="PF04909">
    <property type="entry name" value="Amidohydro_2"/>
    <property type="match status" value="1"/>
</dbReference>
<evidence type="ECO:0000259" key="2">
    <source>
        <dbReference type="Pfam" id="PF04909"/>
    </source>
</evidence>
<dbReference type="PATRIC" id="fig|1280947.3.peg.3382"/>
<reference evidence="3 4" key="1">
    <citation type="journal article" date="2014" name="Antonie Van Leeuwenhoek">
        <title>Hyphomonas beringensis sp. nov. and Hyphomonas chukchiensis sp. nov., isolated from surface seawater of the Bering Sea and Chukchi Sea.</title>
        <authorList>
            <person name="Li C."/>
            <person name="Lai Q."/>
            <person name="Li G."/>
            <person name="Dong C."/>
            <person name="Wang J."/>
            <person name="Liao Y."/>
            <person name="Shao Z."/>
        </authorList>
    </citation>
    <scope>NUCLEOTIDE SEQUENCE [LARGE SCALE GENOMIC DNA]</scope>
    <source>
        <strain evidence="3 4">BH-BN04-4</strain>
    </source>
</reference>
<evidence type="ECO:0000313" key="4">
    <source>
        <dbReference type="Proteomes" id="UP000027190"/>
    </source>
</evidence>
<gene>
    <name evidence="3" type="ORF">HY30_09645</name>
</gene>
<dbReference type="eggNOG" id="COG3618">
    <property type="taxonomic scope" value="Bacteria"/>
</dbReference>
<feature type="domain" description="Amidohydrolase-related" evidence="2">
    <location>
        <begin position="6"/>
        <end position="275"/>
    </location>
</feature>
<organism evidence="3 4">
    <name type="scientific">Hyphomonas chukchiensis</name>
    <dbReference type="NCBI Taxonomy" id="1280947"/>
    <lineage>
        <taxon>Bacteria</taxon>
        <taxon>Pseudomonadati</taxon>
        <taxon>Pseudomonadota</taxon>
        <taxon>Alphaproteobacteria</taxon>
        <taxon>Hyphomonadales</taxon>
        <taxon>Hyphomonadaceae</taxon>
        <taxon>Hyphomonas</taxon>
    </lineage>
</organism>
<dbReference type="STRING" id="1280947.HY30_09645"/>
<dbReference type="PANTHER" id="PTHR43569">
    <property type="entry name" value="AMIDOHYDROLASE"/>
    <property type="match status" value="1"/>
</dbReference>
<sequence>MIEKLDCHMHIWRLQRGDYDWLTPDLESIYRDFGIEGVWDEAQACGVRQVILVQAAASAAETDFLLHVAETDRRVAGVVGWVDFEADDAAEQITRRADNSDLLGVRPMIADLSDPLWILKEACAPALEALQGNGLVFDAHAHPDLVPVMTRLAARYPDLTIVLNHAGKPQIASSNLEAWRRDIDELARHENVSCKLSGLLTEAGARTDDAAIGEVVRHIGACFGPGRLLWGSDWPVLTMAGNYTGWAAQSERLVDQYYPGHAEAIFSGNAKRIYSRKAGV</sequence>
<protein>
    <recommendedName>
        <fullName evidence="2">Amidohydrolase-related domain-containing protein</fullName>
    </recommendedName>
</protein>
<dbReference type="EMBL" id="AWFG01000074">
    <property type="protein sequence ID" value="KCZ54540.1"/>
    <property type="molecule type" value="Genomic_DNA"/>
</dbReference>
<dbReference type="OrthoDB" id="9787654at2"/>
<dbReference type="InterPro" id="IPR032466">
    <property type="entry name" value="Metal_Hydrolase"/>
</dbReference>
<evidence type="ECO:0000256" key="1">
    <source>
        <dbReference type="ARBA" id="ARBA00038310"/>
    </source>
</evidence>
<comment type="similarity">
    <text evidence="1">Belongs to the metallo-dependent hydrolases superfamily.</text>
</comment>
<dbReference type="InterPro" id="IPR006680">
    <property type="entry name" value="Amidohydro-rel"/>
</dbReference>
<comment type="caution">
    <text evidence="3">The sequence shown here is derived from an EMBL/GenBank/DDBJ whole genome shotgun (WGS) entry which is preliminary data.</text>
</comment>
<dbReference type="RefSeq" id="WP_051615632.1">
    <property type="nucleotide sequence ID" value="NZ_AWFG01000074.1"/>
</dbReference>
<keyword evidence="4" id="KW-1185">Reference proteome</keyword>
<dbReference type="AlphaFoldDB" id="A0A062UEI5"/>
<dbReference type="PANTHER" id="PTHR43569:SF2">
    <property type="entry name" value="AMIDOHYDROLASE-RELATED DOMAIN-CONTAINING PROTEIN"/>
    <property type="match status" value="1"/>
</dbReference>